<feature type="non-terminal residue" evidence="1">
    <location>
        <position position="101"/>
    </location>
</feature>
<dbReference type="OrthoDB" id="2441295at2759"/>
<dbReference type="AlphaFoldDB" id="A0A9N9J9C2"/>
<comment type="caution">
    <text evidence="1">The sequence shown here is derived from an EMBL/GenBank/DDBJ whole genome shotgun (WGS) entry which is preliminary data.</text>
</comment>
<reference evidence="1" key="1">
    <citation type="submission" date="2021-06" db="EMBL/GenBank/DDBJ databases">
        <authorList>
            <person name="Kallberg Y."/>
            <person name="Tangrot J."/>
            <person name="Rosling A."/>
        </authorList>
    </citation>
    <scope>NUCLEOTIDE SEQUENCE</scope>
    <source>
        <strain evidence="1">FL130A</strain>
    </source>
</reference>
<evidence type="ECO:0000313" key="1">
    <source>
        <dbReference type="EMBL" id="CAG8770600.1"/>
    </source>
</evidence>
<accession>A0A9N9J9C2</accession>
<organism evidence="1 2">
    <name type="scientific">Ambispora leptoticha</name>
    <dbReference type="NCBI Taxonomy" id="144679"/>
    <lineage>
        <taxon>Eukaryota</taxon>
        <taxon>Fungi</taxon>
        <taxon>Fungi incertae sedis</taxon>
        <taxon>Mucoromycota</taxon>
        <taxon>Glomeromycotina</taxon>
        <taxon>Glomeromycetes</taxon>
        <taxon>Archaeosporales</taxon>
        <taxon>Ambisporaceae</taxon>
        <taxon>Ambispora</taxon>
    </lineage>
</organism>
<keyword evidence="2" id="KW-1185">Reference proteome</keyword>
<protein>
    <submittedName>
        <fullName evidence="1">12677_t:CDS:1</fullName>
    </submittedName>
</protein>
<gene>
    <name evidence="1" type="ORF">ALEPTO_LOCUS14123</name>
</gene>
<evidence type="ECO:0000313" key="2">
    <source>
        <dbReference type="Proteomes" id="UP000789508"/>
    </source>
</evidence>
<dbReference type="Proteomes" id="UP000789508">
    <property type="component" value="Unassembled WGS sequence"/>
</dbReference>
<sequence>WQHRGSVHVHGIGKRSEAPDIEWEKISNNTEKMKEVVRYLNSSSYCLRTNKQTGEQFCRFRFPKELRDETVLHNENGHMELITARNDPLINSYNHLQLQGW</sequence>
<dbReference type="EMBL" id="CAJVPS010052140">
    <property type="protein sequence ID" value="CAG8770600.1"/>
    <property type="molecule type" value="Genomic_DNA"/>
</dbReference>
<proteinExistence type="predicted"/>
<name>A0A9N9J9C2_9GLOM</name>